<evidence type="ECO:0000313" key="14">
    <source>
        <dbReference type="Proteomes" id="UP000799421"/>
    </source>
</evidence>
<evidence type="ECO:0000313" key="13">
    <source>
        <dbReference type="EMBL" id="KAF2862996.1"/>
    </source>
</evidence>
<protein>
    <recommendedName>
        <fullName evidence="5 11">Phosphoribosylaminoimidazole carboxylase</fullName>
        <ecNumber evidence="4 11">4.1.1.21</ecNumber>
    </recommendedName>
</protein>
<dbReference type="PANTHER" id="PTHR11609:SF5">
    <property type="entry name" value="PHOSPHORIBOSYLAMINOIMIDAZOLE CARBOXYLASE"/>
    <property type="match status" value="1"/>
</dbReference>
<dbReference type="PANTHER" id="PTHR11609">
    <property type="entry name" value="PURINE BIOSYNTHESIS PROTEIN 6/7, PUR6/7"/>
    <property type="match status" value="1"/>
</dbReference>
<organism evidence="13 14">
    <name type="scientific">Piedraia hortae CBS 480.64</name>
    <dbReference type="NCBI Taxonomy" id="1314780"/>
    <lineage>
        <taxon>Eukaryota</taxon>
        <taxon>Fungi</taxon>
        <taxon>Dikarya</taxon>
        <taxon>Ascomycota</taxon>
        <taxon>Pezizomycotina</taxon>
        <taxon>Dothideomycetes</taxon>
        <taxon>Dothideomycetidae</taxon>
        <taxon>Capnodiales</taxon>
        <taxon>Piedraiaceae</taxon>
        <taxon>Piedraia</taxon>
    </lineage>
</organism>
<dbReference type="InterPro" id="IPR000031">
    <property type="entry name" value="PurE_dom"/>
</dbReference>
<dbReference type="AlphaFoldDB" id="A0A6A7C5Z6"/>
<keyword evidence="6 11" id="KW-0547">Nucleotide-binding</keyword>
<dbReference type="Proteomes" id="UP000799421">
    <property type="component" value="Unassembled WGS sequence"/>
</dbReference>
<comment type="catalytic activity">
    <reaction evidence="1 11">
        <text>5-amino-1-(5-phospho-D-ribosyl)imidazole-4-carboxylate + H(+) = 5-amino-1-(5-phospho-beta-D-ribosyl)imidazole + CO2</text>
        <dbReference type="Rhea" id="RHEA:10792"/>
        <dbReference type="ChEBI" id="CHEBI:15378"/>
        <dbReference type="ChEBI" id="CHEBI:16526"/>
        <dbReference type="ChEBI" id="CHEBI:77657"/>
        <dbReference type="ChEBI" id="CHEBI:137981"/>
        <dbReference type="EC" id="4.1.1.21"/>
    </reaction>
</comment>
<keyword evidence="7 11" id="KW-0658">Purine biosynthesis</keyword>
<dbReference type="InterPro" id="IPR013815">
    <property type="entry name" value="ATP_grasp_subdomain_1"/>
</dbReference>
<dbReference type="InterPro" id="IPR016185">
    <property type="entry name" value="PreATP-grasp_dom_sf"/>
</dbReference>
<dbReference type="SUPFAM" id="SSF52440">
    <property type="entry name" value="PreATP-grasp domain"/>
    <property type="match status" value="1"/>
</dbReference>
<dbReference type="SUPFAM" id="SSF51246">
    <property type="entry name" value="Rudiment single hybrid motif"/>
    <property type="match status" value="1"/>
</dbReference>
<evidence type="ECO:0000256" key="3">
    <source>
        <dbReference type="ARBA" id="ARBA00006114"/>
    </source>
</evidence>
<name>A0A6A7C5Z6_9PEZI</name>
<dbReference type="GO" id="GO:0005524">
    <property type="term" value="F:ATP binding"/>
    <property type="evidence" value="ECO:0007669"/>
    <property type="project" value="UniProtKB-UniRule"/>
</dbReference>
<evidence type="ECO:0000256" key="1">
    <source>
        <dbReference type="ARBA" id="ARBA00001244"/>
    </source>
</evidence>
<dbReference type="Gene3D" id="3.40.50.20">
    <property type="match status" value="1"/>
</dbReference>
<dbReference type="NCBIfam" id="TIGR01162">
    <property type="entry name" value="purE"/>
    <property type="match status" value="1"/>
</dbReference>
<dbReference type="Pfam" id="PF17769">
    <property type="entry name" value="PurK_C"/>
    <property type="match status" value="1"/>
</dbReference>
<dbReference type="Gene3D" id="3.30.470.20">
    <property type="entry name" value="ATP-grasp fold, B domain"/>
    <property type="match status" value="1"/>
</dbReference>
<sequence>MDQKIACLGGGQLGRMLSFAASLLELPPIIFADVGTNTPAKQITCSSAGHIDGSFRDAAVIRALSRRCDILTVEIEHVDAKVLEELGEKVQPLGETVGIIQDKFLQKQFLRKRGVGVVECWEVGSRGSWEGGFPCMLKRRRGGYDGRGNYVARDKEGFEEGVRALGGEGLYVEKWAEFRMELAVMVVKTKEGVIAFPTVETVHEESILKVTYAPARGVGREVCKAARELAMKAVEGFKGKGVFGVEMFLLEDGTLLVNEIAPRPHNSGHYTIEGCMVSQFEAHLRAILDLPLKQEDLELREPSIMLNILGGEDKDSHKKVAAEATKHRRTKVHLYGKGEARKGRKMGHITVCAPTMAEAEAIVQPMLDFVNGTKTPIESKKTPTVAVVMGSDSDLPVLKPGLELLETFKIPYEVRVTSAHRTPRWMAEYATNAALRGTKCIIAAAGGAAHLPGMVAAHTPLPVIGVPVKPTIGDGTDSLLSICNMPKGVPVATVSVNNSINAALLAARILGISDAAIREHTEEYISESDRAVRAKDERLQAQGPWEY</sequence>
<evidence type="ECO:0000256" key="4">
    <source>
        <dbReference type="ARBA" id="ARBA00012329"/>
    </source>
</evidence>
<dbReference type="GO" id="GO:0046872">
    <property type="term" value="F:metal ion binding"/>
    <property type="evidence" value="ECO:0007669"/>
    <property type="project" value="InterPro"/>
</dbReference>
<evidence type="ECO:0000256" key="11">
    <source>
        <dbReference type="PIRNR" id="PIRNR001340"/>
    </source>
</evidence>
<keyword evidence="8 11" id="KW-0210">Decarboxylase</keyword>
<evidence type="ECO:0000256" key="7">
    <source>
        <dbReference type="ARBA" id="ARBA00022755"/>
    </source>
</evidence>
<keyword evidence="9 11" id="KW-0067">ATP-binding</keyword>
<evidence type="ECO:0000259" key="12">
    <source>
        <dbReference type="PROSITE" id="PS50975"/>
    </source>
</evidence>
<gene>
    <name evidence="13" type="ORF">K470DRAFT_211823</name>
</gene>
<evidence type="ECO:0000256" key="5">
    <source>
        <dbReference type="ARBA" id="ARBA00021059"/>
    </source>
</evidence>
<dbReference type="EC" id="4.1.1.21" evidence="4 11"/>
<evidence type="ECO:0000256" key="10">
    <source>
        <dbReference type="ARBA" id="ARBA00023239"/>
    </source>
</evidence>
<accession>A0A6A7C5Z6</accession>
<dbReference type="OrthoDB" id="15425at2759"/>
<dbReference type="InterPro" id="IPR003135">
    <property type="entry name" value="ATP-grasp_carboxylate-amine"/>
</dbReference>
<dbReference type="InterPro" id="IPR016301">
    <property type="entry name" value="Ade2_fungi/plant"/>
</dbReference>
<dbReference type="InterPro" id="IPR011761">
    <property type="entry name" value="ATP-grasp"/>
</dbReference>
<dbReference type="SMART" id="SM01001">
    <property type="entry name" value="AIRC"/>
    <property type="match status" value="1"/>
</dbReference>
<dbReference type="InterPro" id="IPR005875">
    <property type="entry name" value="PurK"/>
</dbReference>
<dbReference type="Gene3D" id="3.40.50.1970">
    <property type="match status" value="1"/>
</dbReference>
<evidence type="ECO:0000256" key="6">
    <source>
        <dbReference type="ARBA" id="ARBA00022741"/>
    </source>
</evidence>
<dbReference type="Pfam" id="PF00731">
    <property type="entry name" value="AIRC"/>
    <property type="match status" value="1"/>
</dbReference>
<dbReference type="InterPro" id="IPR033747">
    <property type="entry name" value="PurE_ClassI"/>
</dbReference>
<dbReference type="FunFam" id="3.30.470.20:FF:000037">
    <property type="entry name" value="Phosphoribosylaminoimidazole carboxylase, chloroplastic"/>
    <property type="match status" value="1"/>
</dbReference>
<dbReference type="EMBL" id="MU005963">
    <property type="protein sequence ID" value="KAF2862996.1"/>
    <property type="molecule type" value="Genomic_DNA"/>
</dbReference>
<dbReference type="GO" id="GO:0006189">
    <property type="term" value="P:'de novo' IMP biosynthetic process"/>
    <property type="evidence" value="ECO:0007669"/>
    <property type="project" value="UniProtKB-UniRule"/>
</dbReference>
<keyword evidence="14" id="KW-1185">Reference proteome</keyword>
<keyword evidence="10 11" id="KW-0456">Lyase</keyword>
<dbReference type="NCBIfam" id="NF004679">
    <property type="entry name" value="PRK06019.1-5"/>
    <property type="match status" value="1"/>
</dbReference>
<dbReference type="PIRSF" id="PIRSF001340">
    <property type="entry name" value="AIR_carboxylase"/>
    <property type="match status" value="1"/>
</dbReference>
<dbReference type="NCBIfam" id="TIGR01161">
    <property type="entry name" value="purK"/>
    <property type="match status" value="1"/>
</dbReference>
<dbReference type="PROSITE" id="PS50975">
    <property type="entry name" value="ATP_GRASP"/>
    <property type="match status" value="1"/>
</dbReference>
<dbReference type="SUPFAM" id="SSF56059">
    <property type="entry name" value="Glutathione synthetase ATP-binding domain-like"/>
    <property type="match status" value="1"/>
</dbReference>
<comment type="pathway">
    <text evidence="2 11">Purine metabolism; IMP biosynthesis via de novo pathway; 5-amino-1-(5-phospho-D-ribosyl)imidazole-4-carboxylate from 5-amino-1-(5-phospho-D-ribosyl)imidazole (carboxylase route): step 1/1.</text>
</comment>
<dbReference type="Gene3D" id="3.30.1490.20">
    <property type="entry name" value="ATP-grasp fold, A domain"/>
    <property type="match status" value="1"/>
</dbReference>
<dbReference type="InterPro" id="IPR011054">
    <property type="entry name" value="Rudment_hybrid_motif"/>
</dbReference>
<evidence type="ECO:0000256" key="9">
    <source>
        <dbReference type="ARBA" id="ARBA00022840"/>
    </source>
</evidence>
<dbReference type="UniPathway" id="UPA00074">
    <property type="reaction ID" value="UER00130"/>
</dbReference>
<feature type="domain" description="ATP-grasp" evidence="12">
    <location>
        <begin position="107"/>
        <end position="288"/>
    </location>
</feature>
<proteinExistence type="inferred from homology"/>
<reference evidence="13" key="1">
    <citation type="journal article" date="2020" name="Stud. Mycol.">
        <title>101 Dothideomycetes genomes: a test case for predicting lifestyles and emergence of pathogens.</title>
        <authorList>
            <person name="Haridas S."/>
            <person name="Albert R."/>
            <person name="Binder M."/>
            <person name="Bloem J."/>
            <person name="Labutti K."/>
            <person name="Salamov A."/>
            <person name="Andreopoulos B."/>
            <person name="Baker S."/>
            <person name="Barry K."/>
            <person name="Bills G."/>
            <person name="Bluhm B."/>
            <person name="Cannon C."/>
            <person name="Castanera R."/>
            <person name="Culley D."/>
            <person name="Daum C."/>
            <person name="Ezra D."/>
            <person name="Gonzalez J."/>
            <person name="Henrissat B."/>
            <person name="Kuo A."/>
            <person name="Liang C."/>
            <person name="Lipzen A."/>
            <person name="Lutzoni F."/>
            <person name="Magnuson J."/>
            <person name="Mondo S."/>
            <person name="Nolan M."/>
            <person name="Ohm R."/>
            <person name="Pangilinan J."/>
            <person name="Park H.-J."/>
            <person name="Ramirez L."/>
            <person name="Alfaro M."/>
            <person name="Sun H."/>
            <person name="Tritt A."/>
            <person name="Yoshinaga Y."/>
            <person name="Zwiers L.-H."/>
            <person name="Turgeon B."/>
            <person name="Goodwin S."/>
            <person name="Spatafora J."/>
            <person name="Crous P."/>
            <person name="Grigoriev I."/>
        </authorList>
    </citation>
    <scope>NUCLEOTIDE SEQUENCE</scope>
    <source>
        <strain evidence="13">CBS 480.64</strain>
    </source>
</reference>
<dbReference type="Pfam" id="PF22660">
    <property type="entry name" value="RS_preATP-grasp-like"/>
    <property type="match status" value="1"/>
</dbReference>
<dbReference type="InterPro" id="IPR054350">
    <property type="entry name" value="PurT/PurK_preATP-grasp"/>
</dbReference>
<dbReference type="GO" id="GO:0004638">
    <property type="term" value="F:phosphoribosylaminoimidazole carboxylase activity"/>
    <property type="evidence" value="ECO:0007669"/>
    <property type="project" value="UniProtKB-UniRule"/>
</dbReference>
<dbReference type="Pfam" id="PF02222">
    <property type="entry name" value="ATP-grasp"/>
    <property type="match status" value="1"/>
</dbReference>
<dbReference type="InterPro" id="IPR040686">
    <property type="entry name" value="PurK_C"/>
</dbReference>
<evidence type="ECO:0000256" key="2">
    <source>
        <dbReference type="ARBA" id="ARBA00004747"/>
    </source>
</evidence>
<dbReference type="HAMAP" id="MF_01929">
    <property type="entry name" value="PurE_classI"/>
    <property type="match status" value="1"/>
</dbReference>
<dbReference type="HAMAP" id="MF_01928">
    <property type="entry name" value="PurK"/>
    <property type="match status" value="1"/>
</dbReference>
<dbReference type="SUPFAM" id="SSF52255">
    <property type="entry name" value="N5-CAIR mutase (phosphoribosylaminoimidazole carboxylase, PurE)"/>
    <property type="match status" value="1"/>
</dbReference>
<comment type="similarity">
    <text evidence="3 11">In the C-terminal section; belongs to the AIR carboxylase family. Class I subfamily.</text>
</comment>
<evidence type="ECO:0000256" key="8">
    <source>
        <dbReference type="ARBA" id="ARBA00022793"/>
    </source>
</evidence>